<keyword evidence="1" id="KW-0479">Metal-binding</keyword>
<dbReference type="SUPFAM" id="SSF57850">
    <property type="entry name" value="RING/U-box"/>
    <property type="match status" value="1"/>
</dbReference>
<name>A0A6P8HWZ5_ACTTE</name>
<evidence type="ECO:0000256" key="1">
    <source>
        <dbReference type="ARBA" id="ARBA00022723"/>
    </source>
</evidence>
<sequence>MAAIESLEDIIDTLEEQLTCSLCHDVLTQPKTLSCLHSYCARCIAPDLYQSGNRMDCPFCNTTVVVPDGDPSKLPSSFYLDSLLDLLHAMKSIANEPVLPHCVSCEQPRVLVAFCQQCNGLICEACCNAHRLFREIRDEHQPIMLDPFREGDVNSFIKTQMLCKCHERKKLEYYCQEETCRLSVCQKCATLNHLNHQLKSLEDAGQDSRNLIEGAVNRVEQRKQNDGQELKQSKENIERIQREIDVAKKDVQNVVKMICKMAKEHGIAKEEELNQTLQE</sequence>
<gene>
    <name evidence="9" type="primary">LOC116293775</name>
</gene>
<dbReference type="GO" id="GO:0061630">
    <property type="term" value="F:ubiquitin protein ligase activity"/>
    <property type="evidence" value="ECO:0007669"/>
    <property type="project" value="TreeGrafter"/>
</dbReference>
<accession>A0A6P8HWZ5</accession>
<dbReference type="InterPro" id="IPR001841">
    <property type="entry name" value="Znf_RING"/>
</dbReference>
<evidence type="ECO:0000256" key="3">
    <source>
        <dbReference type="ARBA" id="ARBA00022833"/>
    </source>
</evidence>
<dbReference type="PROSITE" id="PS50089">
    <property type="entry name" value="ZF_RING_2"/>
    <property type="match status" value="1"/>
</dbReference>
<proteinExistence type="predicted"/>
<keyword evidence="2 4" id="KW-0863">Zinc-finger</keyword>
<evidence type="ECO:0000259" key="6">
    <source>
        <dbReference type="PROSITE" id="PS50089"/>
    </source>
</evidence>
<dbReference type="InterPro" id="IPR017907">
    <property type="entry name" value="Znf_RING_CS"/>
</dbReference>
<evidence type="ECO:0000256" key="2">
    <source>
        <dbReference type="ARBA" id="ARBA00022771"/>
    </source>
</evidence>
<dbReference type="GO" id="GO:0008270">
    <property type="term" value="F:zinc ion binding"/>
    <property type="evidence" value="ECO:0007669"/>
    <property type="project" value="UniProtKB-KW"/>
</dbReference>
<dbReference type="OrthoDB" id="6105938at2759"/>
<evidence type="ECO:0000259" key="7">
    <source>
        <dbReference type="PROSITE" id="PS50119"/>
    </source>
</evidence>
<evidence type="ECO:0000256" key="4">
    <source>
        <dbReference type="PROSITE-ProRule" id="PRU00024"/>
    </source>
</evidence>
<dbReference type="PROSITE" id="PS00518">
    <property type="entry name" value="ZF_RING_1"/>
    <property type="match status" value="1"/>
</dbReference>
<organism evidence="8 9">
    <name type="scientific">Actinia tenebrosa</name>
    <name type="common">Australian red waratah sea anemone</name>
    <dbReference type="NCBI Taxonomy" id="6105"/>
    <lineage>
        <taxon>Eukaryota</taxon>
        <taxon>Metazoa</taxon>
        <taxon>Cnidaria</taxon>
        <taxon>Anthozoa</taxon>
        <taxon>Hexacorallia</taxon>
        <taxon>Actiniaria</taxon>
        <taxon>Actiniidae</taxon>
        <taxon>Actinia</taxon>
    </lineage>
</organism>
<dbReference type="PANTHER" id="PTHR25462:SF296">
    <property type="entry name" value="MEIOTIC P26, ISOFORM F"/>
    <property type="match status" value="1"/>
</dbReference>
<dbReference type="GeneID" id="116293775"/>
<dbReference type="KEGG" id="aten:116293775"/>
<dbReference type="SMART" id="SM00336">
    <property type="entry name" value="BBOX"/>
    <property type="match status" value="2"/>
</dbReference>
<dbReference type="Gene3D" id="3.30.160.60">
    <property type="entry name" value="Classic Zinc Finger"/>
    <property type="match status" value="1"/>
</dbReference>
<dbReference type="Proteomes" id="UP000515163">
    <property type="component" value="Unplaced"/>
</dbReference>
<evidence type="ECO:0000313" key="8">
    <source>
        <dbReference type="Proteomes" id="UP000515163"/>
    </source>
</evidence>
<reference evidence="9" key="1">
    <citation type="submission" date="2025-08" db="UniProtKB">
        <authorList>
            <consortium name="RefSeq"/>
        </authorList>
    </citation>
    <scope>IDENTIFICATION</scope>
    <source>
        <tissue evidence="9">Tentacle</tissue>
    </source>
</reference>
<dbReference type="FunCoup" id="A0A6P8HWZ5">
    <property type="interactions" value="1708"/>
</dbReference>
<dbReference type="InterPro" id="IPR013083">
    <property type="entry name" value="Znf_RING/FYVE/PHD"/>
</dbReference>
<feature type="domain" description="B box-type" evidence="7">
    <location>
        <begin position="102"/>
        <end position="145"/>
    </location>
</feature>
<keyword evidence="3" id="KW-0862">Zinc</keyword>
<dbReference type="SMART" id="SM00184">
    <property type="entry name" value="RING"/>
    <property type="match status" value="1"/>
</dbReference>
<feature type="domain" description="RING-type" evidence="6">
    <location>
        <begin position="20"/>
        <end position="61"/>
    </location>
</feature>
<feature type="coiled-coil region" evidence="5">
    <location>
        <begin position="216"/>
        <end position="257"/>
    </location>
</feature>
<dbReference type="PANTHER" id="PTHR25462">
    <property type="entry name" value="BONUS, ISOFORM C-RELATED"/>
    <property type="match status" value="1"/>
</dbReference>
<dbReference type="Pfam" id="PF13923">
    <property type="entry name" value="zf-C3HC4_2"/>
    <property type="match status" value="1"/>
</dbReference>
<dbReference type="RefSeq" id="XP_031557102.1">
    <property type="nucleotide sequence ID" value="XM_031701242.1"/>
</dbReference>
<dbReference type="PROSITE" id="PS50119">
    <property type="entry name" value="ZF_BBOX"/>
    <property type="match status" value="1"/>
</dbReference>
<dbReference type="SUPFAM" id="SSF57845">
    <property type="entry name" value="B-box zinc-binding domain"/>
    <property type="match status" value="1"/>
</dbReference>
<dbReference type="InParanoid" id="A0A6P8HWZ5"/>
<keyword evidence="5" id="KW-0175">Coiled coil</keyword>
<evidence type="ECO:0000256" key="5">
    <source>
        <dbReference type="SAM" id="Coils"/>
    </source>
</evidence>
<dbReference type="InterPro" id="IPR000315">
    <property type="entry name" value="Znf_B-box"/>
</dbReference>
<dbReference type="Gene3D" id="3.30.40.10">
    <property type="entry name" value="Zinc/RING finger domain, C3HC4 (zinc finger)"/>
    <property type="match status" value="1"/>
</dbReference>
<evidence type="ECO:0000313" key="9">
    <source>
        <dbReference type="RefSeq" id="XP_031557102.1"/>
    </source>
</evidence>
<feature type="non-terminal residue" evidence="9">
    <location>
        <position position="279"/>
    </location>
</feature>
<protein>
    <submittedName>
        <fullName evidence="9">E3 ubiquitin-protein ligase TRIM56-like</fullName>
    </submittedName>
</protein>
<dbReference type="InterPro" id="IPR047153">
    <property type="entry name" value="TRIM45/56/19-like"/>
</dbReference>
<dbReference type="AlphaFoldDB" id="A0A6P8HWZ5"/>
<keyword evidence="8" id="KW-1185">Reference proteome</keyword>